<protein>
    <submittedName>
        <fullName evidence="2">Transcriptional regulator, ArsR family</fullName>
    </submittedName>
</protein>
<gene>
    <name evidence="2" type="ORF">SAMN04488503_1492</name>
</gene>
<dbReference type="SUPFAM" id="SSF53335">
    <property type="entry name" value="S-adenosyl-L-methionine-dependent methyltransferases"/>
    <property type="match status" value="1"/>
</dbReference>
<organism evidence="2 3">
    <name type="scientific">Humidesulfovibrio mexicanus</name>
    <dbReference type="NCBI Taxonomy" id="147047"/>
    <lineage>
        <taxon>Bacteria</taxon>
        <taxon>Pseudomonadati</taxon>
        <taxon>Thermodesulfobacteriota</taxon>
        <taxon>Desulfovibrionia</taxon>
        <taxon>Desulfovibrionales</taxon>
        <taxon>Desulfovibrionaceae</taxon>
        <taxon>Humidesulfovibrio</taxon>
    </lineage>
</organism>
<name>A0A238ZH43_9BACT</name>
<evidence type="ECO:0000259" key="1">
    <source>
        <dbReference type="PROSITE" id="PS50987"/>
    </source>
</evidence>
<dbReference type="EMBL" id="FZOC01000002">
    <property type="protein sequence ID" value="SNR81984.1"/>
    <property type="molecule type" value="Genomic_DNA"/>
</dbReference>
<dbReference type="SUPFAM" id="SSF46785">
    <property type="entry name" value="Winged helix' DNA-binding domain"/>
    <property type="match status" value="1"/>
</dbReference>
<dbReference type="PANTHER" id="PTHR43591">
    <property type="entry name" value="METHYLTRANSFERASE"/>
    <property type="match status" value="1"/>
</dbReference>
<evidence type="ECO:0000313" key="3">
    <source>
        <dbReference type="Proteomes" id="UP000198324"/>
    </source>
</evidence>
<dbReference type="Gene3D" id="3.40.50.150">
    <property type="entry name" value="Vaccinia Virus protein VP39"/>
    <property type="match status" value="1"/>
</dbReference>
<dbReference type="SMART" id="SM00418">
    <property type="entry name" value="HTH_ARSR"/>
    <property type="match status" value="1"/>
</dbReference>
<dbReference type="RefSeq" id="WP_089273262.1">
    <property type="nucleotide sequence ID" value="NZ_FZOC01000002.1"/>
</dbReference>
<dbReference type="PRINTS" id="PR00778">
    <property type="entry name" value="HTHARSR"/>
</dbReference>
<accession>A0A238ZH43</accession>
<dbReference type="GO" id="GO:0003700">
    <property type="term" value="F:DNA-binding transcription factor activity"/>
    <property type="evidence" value="ECO:0007669"/>
    <property type="project" value="InterPro"/>
</dbReference>
<evidence type="ECO:0000313" key="2">
    <source>
        <dbReference type="EMBL" id="SNR81984.1"/>
    </source>
</evidence>
<dbReference type="CDD" id="cd02440">
    <property type="entry name" value="AdoMet_MTases"/>
    <property type="match status" value="1"/>
</dbReference>
<dbReference type="AlphaFoldDB" id="A0A238ZH43"/>
<dbReference type="CDD" id="cd00090">
    <property type="entry name" value="HTH_ARSR"/>
    <property type="match status" value="1"/>
</dbReference>
<dbReference type="PANTHER" id="PTHR43591:SF109">
    <property type="entry name" value="METHYLTRANSFERASE TYPE 11 DOMAIN-CONTAINING PROTEIN"/>
    <property type="match status" value="1"/>
</dbReference>
<dbReference type="PROSITE" id="PS50987">
    <property type="entry name" value="HTH_ARSR_2"/>
    <property type="match status" value="1"/>
</dbReference>
<dbReference type="InterPro" id="IPR036390">
    <property type="entry name" value="WH_DNA-bd_sf"/>
</dbReference>
<dbReference type="InterPro" id="IPR036388">
    <property type="entry name" value="WH-like_DNA-bd_sf"/>
</dbReference>
<dbReference type="InterPro" id="IPR029063">
    <property type="entry name" value="SAM-dependent_MTases_sf"/>
</dbReference>
<proteinExistence type="predicted"/>
<dbReference type="InterPro" id="IPR011991">
    <property type="entry name" value="ArsR-like_HTH"/>
</dbReference>
<dbReference type="OrthoDB" id="9789575at2"/>
<dbReference type="InterPro" id="IPR013216">
    <property type="entry name" value="Methyltransf_11"/>
</dbReference>
<dbReference type="InterPro" id="IPR001845">
    <property type="entry name" value="HTH_ArsR_DNA-bd_dom"/>
</dbReference>
<dbReference type="Pfam" id="PF01022">
    <property type="entry name" value="HTH_5"/>
    <property type="match status" value="1"/>
</dbReference>
<dbReference type="Gene3D" id="1.10.10.10">
    <property type="entry name" value="Winged helix-like DNA-binding domain superfamily/Winged helix DNA-binding domain"/>
    <property type="match status" value="1"/>
</dbReference>
<feature type="domain" description="HTH arsR-type" evidence="1">
    <location>
        <begin position="1"/>
        <end position="97"/>
    </location>
</feature>
<dbReference type="Pfam" id="PF08241">
    <property type="entry name" value="Methyltransf_11"/>
    <property type="match status" value="1"/>
</dbReference>
<keyword evidence="3" id="KW-1185">Reference proteome</keyword>
<sequence length="303" mass="33780">MDFLRIHKALADETRLRLMSVLLCYELNVGELVAVFSMGQPRISRHLKILAEAGLVECRREGLWVFYHAARSGSSKEYLERNSSFFVTLAQHRLDTERAQAALHERAQATRRFFDSVAGAWRDLSREVLGDFDLAEELARRMHPGMIAVDLGCGTGELLDKMAESARQVIGVDSSPRMLELAASRLGSRNNISLRLGELEHLPLREGEAQAATLSLVLHHVSDPVAVLSEARRVLAPGGTLYVAEFDRHEFDAMRVKYGDARLGVDTETMYTWLRAAGFHPRRTDAYPVNQGLVVLIAEAALA</sequence>
<reference evidence="2 3" key="1">
    <citation type="submission" date="2017-06" db="EMBL/GenBank/DDBJ databases">
        <authorList>
            <person name="Kim H.J."/>
            <person name="Triplett B.A."/>
        </authorList>
    </citation>
    <scope>NUCLEOTIDE SEQUENCE [LARGE SCALE GENOMIC DNA]</scope>
    <source>
        <strain evidence="2 3">DSM 13116</strain>
    </source>
</reference>
<dbReference type="NCBIfam" id="NF033788">
    <property type="entry name" value="HTH_metalloreg"/>
    <property type="match status" value="1"/>
</dbReference>
<dbReference type="Proteomes" id="UP000198324">
    <property type="component" value="Unassembled WGS sequence"/>
</dbReference>
<dbReference type="GO" id="GO:0008757">
    <property type="term" value="F:S-adenosylmethionine-dependent methyltransferase activity"/>
    <property type="evidence" value="ECO:0007669"/>
    <property type="project" value="InterPro"/>
</dbReference>